<comment type="caution">
    <text evidence="2">The sequence shown here is derived from an EMBL/GenBank/DDBJ whole genome shotgun (WGS) entry which is preliminary data.</text>
</comment>
<dbReference type="InterPro" id="IPR035901">
    <property type="entry name" value="GIY-YIG_endonuc_sf"/>
</dbReference>
<evidence type="ECO:0000259" key="1">
    <source>
        <dbReference type="PROSITE" id="PS50164"/>
    </source>
</evidence>
<protein>
    <recommendedName>
        <fullName evidence="1">GIY-YIG domain-containing protein</fullName>
    </recommendedName>
</protein>
<dbReference type="CDD" id="cd10449">
    <property type="entry name" value="GIY-YIG_SLX1_like"/>
    <property type="match status" value="1"/>
</dbReference>
<sequence>MFTEMAYYTYILYSKEIDRYYVGFTSDILQERLRKHNTNHKGYTGKANDWCIVYFESYKTKTEAYSREREIKGKKSRVYIEKLLEQ</sequence>
<dbReference type="SUPFAM" id="SSF82771">
    <property type="entry name" value="GIY-YIG endonuclease"/>
    <property type="match status" value="1"/>
</dbReference>
<dbReference type="InterPro" id="IPR000305">
    <property type="entry name" value="GIY-YIG_endonuc"/>
</dbReference>
<evidence type="ECO:0000313" key="3">
    <source>
        <dbReference type="Proteomes" id="UP000029646"/>
    </source>
</evidence>
<dbReference type="AlphaFoldDB" id="A0A090W5D8"/>
<accession>A0A090W5D8</accession>
<name>A0A090W5D8_9FLAO</name>
<dbReference type="EMBL" id="BBNS01000007">
    <property type="protein sequence ID" value="GAL70664.1"/>
    <property type="molecule type" value="Genomic_DNA"/>
</dbReference>
<dbReference type="Gene3D" id="3.40.1440.10">
    <property type="entry name" value="GIY-YIG endonuclease"/>
    <property type="match status" value="1"/>
</dbReference>
<reference evidence="2 3" key="1">
    <citation type="journal article" date="2014" name="Genome Announc.">
        <title>Draft Genome Sequence of Marine Flavobacterium Jejuia pallidilutea Strain 11shimoA1 and Pigmentation Mutants.</title>
        <authorList>
            <person name="Takatani N."/>
            <person name="Nakanishi M."/>
            <person name="Meirelles P."/>
            <person name="Mino S."/>
            <person name="Suda W."/>
            <person name="Oshima K."/>
            <person name="Hattori M."/>
            <person name="Ohkuma M."/>
            <person name="Hosokawa M."/>
            <person name="Miyashita K."/>
            <person name="Thompson F.L."/>
            <person name="Niwa A."/>
            <person name="Sawabe T."/>
            <person name="Sawabe T."/>
        </authorList>
    </citation>
    <scope>NUCLEOTIDE SEQUENCE [LARGE SCALE GENOMIC DNA]</scope>
    <source>
        <strain evidence="3">JCM19302</strain>
    </source>
</reference>
<organism evidence="2 3">
    <name type="scientific">Jejuia pallidilutea</name>
    <dbReference type="NCBI Taxonomy" id="504487"/>
    <lineage>
        <taxon>Bacteria</taxon>
        <taxon>Pseudomonadati</taxon>
        <taxon>Bacteroidota</taxon>
        <taxon>Flavobacteriia</taxon>
        <taxon>Flavobacteriales</taxon>
        <taxon>Flavobacteriaceae</taxon>
        <taxon>Jejuia</taxon>
    </lineage>
</organism>
<feature type="domain" description="GIY-YIG" evidence="1">
    <location>
        <begin position="5"/>
        <end position="81"/>
    </location>
</feature>
<evidence type="ECO:0000313" key="2">
    <source>
        <dbReference type="EMBL" id="GAL70664.1"/>
    </source>
</evidence>
<proteinExistence type="predicted"/>
<dbReference type="PROSITE" id="PS50164">
    <property type="entry name" value="GIY_YIG"/>
    <property type="match status" value="1"/>
</dbReference>
<dbReference type="Pfam" id="PF01541">
    <property type="entry name" value="GIY-YIG"/>
    <property type="match status" value="1"/>
</dbReference>
<dbReference type="Proteomes" id="UP000029646">
    <property type="component" value="Unassembled WGS sequence"/>
</dbReference>
<gene>
    <name evidence="2" type="ORF">JCM19302_2386</name>
</gene>